<keyword evidence="1" id="KW-0812">Transmembrane</keyword>
<gene>
    <name evidence="3" type="ORF">RB548_00945</name>
</gene>
<accession>A0ABZ2BB95</accession>
<evidence type="ECO:0000313" key="3">
    <source>
        <dbReference type="EMBL" id="WVT04013.1"/>
    </source>
</evidence>
<name>A0ABZ2BB95_9HYPH</name>
<feature type="domain" description="Putative Flp pilus-assembly TadG-like N-terminal" evidence="2">
    <location>
        <begin position="19"/>
        <end position="63"/>
    </location>
</feature>
<proteinExistence type="predicted"/>
<keyword evidence="1" id="KW-1133">Transmembrane helix</keyword>
<keyword evidence="4" id="KW-1185">Reference proteome</keyword>
<organism evidence="3 4">
    <name type="scientific">Sinorhizobium chiapasense</name>
    <dbReference type="NCBI Taxonomy" id="501572"/>
    <lineage>
        <taxon>Bacteria</taxon>
        <taxon>Pseudomonadati</taxon>
        <taxon>Pseudomonadota</taxon>
        <taxon>Alphaproteobacteria</taxon>
        <taxon>Hyphomicrobiales</taxon>
        <taxon>Rhizobiaceae</taxon>
        <taxon>Sinorhizobium/Ensifer group</taxon>
        <taxon>Sinorhizobium</taxon>
    </lineage>
</organism>
<dbReference type="InterPro" id="IPR028087">
    <property type="entry name" value="Tad_N"/>
</dbReference>
<evidence type="ECO:0000313" key="4">
    <source>
        <dbReference type="Proteomes" id="UP001432360"/>
    </source>
</evidence>
<dbReference type="EMBL" id="CP133148">
    <property type="protein sequence ID" value="WVT04013.1"/>
    <property type="molecule type" value="Genomic_DNA"/>
</dbReference>
<feature type="transmembrane region" description="Helical" evidence="1">
    <location>
        <begin position="21"/>
        <end position="47"/>
    </location>
</feature>
<dbReference type="RefSeq" id="WP_331373208.1">
    <property type="nucleotide sequence ID" value="NZ_CP133148.1"/>
</dbReference>
<sequence length="446" mass="46749">MRRAKLHAQLKRLARDKNGNFAVLGAIAVVPIIAAVGLTLDFVGAYLEAEKLQAALDAAALGSVRAYGEGADESEASETAKKFFWSNYALPQENVIVEGASLADTPTQGALSVAFTRSTTEDVAAAEFSFDYKPIFLERLPLEIRRQAVAARAASAEACILALHHTADRAFDVSGSAAVDLTGCTVISNSNHGQSIYVGGTGKLKAECLYAAGAIYSAPLSVELACDKAMEGASRVADPFKNKVLPKTSAWVDLSGCGQDFISGGGGSGDCNGTGKTPKNNNEGYVVTLKPGTYQTLDIKRAVNLLPGNYIIDGGRLEFGSQANVTGEGVTFFLMNGAQLSINGSATFDISPSLEGDWAGFSIVAEHGNVETAIINGNSQSSLTGIVYLPDVAELQYSGNGATGGECIRLIAQEITLTGNSKFKMDCTTELADKGIYYPGAIRLVR</sequence>
<keyword evidence="1" id="KW-0472">Membrane</keyword>
<reference evidence="3" key="1">
    <citation type="submission" date="2023-08" db="EMBL/GenBank/DDBJ databases">
        <title>Complete genome sequence of Sinorhizobium chiapanecum ITTG S70 isolated from Acaciella angustissima nodules in Chiapas-Mexico.</title>
        <authorList>
            <person name="Rincon-Rosales R."/>
            <person name="Rogel M.A."/>
            <person name="Rincon-Medina C.I."/>
            <person name="Guerrero G."/>
            <person name="Manzano-Gomez L.A."/>
            <person name="Lopez-Lopez A."/>
            <person name="Rincon Molina F.A."/>
            <person name="Martinez-Romero E."/>
        </authorList>
    </citation>
    <scope>NUCLEOTIDE SEQUENCE</scope>
    <source>
        <strain evidence="3">ITTG S70</strain>
    </source>
</reference>
<dbReference type="Pfam" id="PF13400">
    <property type="entry name" value="Tad"/>
    <property type="match status" value="1"/>
</dbReference>
<dbReference type="Proteomes" id="UP001432360">
    <property type="component" value="Chromosome"/>
</dbReference>
<evidence type="ECO:0000259" key="2">
    <source>
        <dbReference type="Pfam" id="PF13400"/>
    </source>
</evidence>
<evidence type="ECO:0000256" key="1">
    <source>
        <dbReference type="SAM" id="Phobius"/>
    </source>
</evidence>
<protein>
    <submittedName>
        <fullName evidence="3">Pilus assembly protein TadG-related protein</fullName>
    </submittedName>
</protein>